<dbReference type="AlphaFoldDB" id="A0A1V9XP78"/>
<keyword evidence="1" id="KW-1133">Transmembrane helix</keyword>
<name>A0A1V9XP78_9ACAR</name>
<evidence type="ECO:0000313" key="2">
    <source>
        <dbReference type="EMBL" id="OQR75319.1"/>
    </source>
</evidence>
<protein>
    <submittedName>
        <fullName evidence="2">Uncharacterized protein</fullName>
    </submittedName>
</protein>
<accession>A0A1V9XP78</accession>
<sequence length="165" mass="18221">MSFEERETDINIMASGSDDPLMNELQQERAKWRSRNGAPIWPAELRRRKLGDFWTAVPFIVYWIVLGLVTTGLYQRSLKCKVSLLTGSIITALVTGLFGALQFLSENTLFLVTATLLRAIEAASCAMYHEAGNGFVLEFQFKFTIAAVAVGLSGFAGTLCYARGL</sequence>
<organism evidence="2 3">
    <name type="scientific">Tropilaelaps mercedesae</name>
    <dbReference type="NCBI Taxonomy" id="418985"/>
    <lineage>
        <taxon>Eukaryota</taxon>
        <taxon>Metazoa</taxon>
        <taxon>Ecdysozoa</taxon>
        <taxon>Arthropoda</taxon>
        <taxon>Chelicerata</taxon>
        <taxon>Arachnida</taxon>
        <taxon>Acari</taxon>
        <taxon>Parasitiformes</taxon>
        <taxon>Mesostigmata</taxon>
        <taxon>Gamasina</taxon>
        <taxon>Dermanyssoidea</taxon>
        <taxon>Laelapidae</taxon>
        <taxon>Tropilaelaps</taxon>
    </lineage>
</organism>
<proteinExistence type="predicted"/>
<reference evidence="2 3" key="1">
    <citation type="journal article" date="2017" name="Gigascience">
        <title>Draft genome of the honey bee ectoparasitic mite, Tropilaelaps mercedesae, is shaped by the parasitic life history.</title>
        <authorList>
            <person name="Dong X."/>
            <person name="Armstrong S.D."/>
            <person name="Xia D."/>
            <person name="Makepeace B.L."/>
            <person name="Darby A.C."/>
            <person name="Kadowaki T."/>
        </authorList>
    </citation>
    <scope>NUCLEOTIDE SEQUENCE [LARGE SCALE GENOMIC DNA]</scope>
    <source>
        <strain evidence="2">Wuxi-XJTLU</strain>
    </source>
</reference>
<evidence type="ECO:0000313" key="3">
    <source>
        <dbReference type="Proteomes" id="UP000192247"/>
    </source>
</evidence>
<dbReference type="OrthoDB" id="10638749at2759"/>
<feature type="transmembrane region" description="Helical" evidence="1">
    <location>
        <begin position="82"/>
        <end position="104"/>
    </location>
</feature>
<dbReference type="Proteomes" id="UP000192247">
    <property type="component" value="Unassembled WGS sequence"/>
</dbReference>
<keyword evidence="1" id="KW-0812">Transmembrane</keyword>
<dbReference type="EMBL" id="MNPL01006553">
    <property type="protein sequence ID" value="OQR75319.1"/>
    <property type="molecule type" value="Genomic_DNA"/>
</dbReference>
<dbReference type="InParanoid" id="A0A1V9XP78"/>
<keyword evidence="1" id="KW-0472">Membrane</keyword>
<feature type="transmembrane region" description="Helical" evidence="1">
    <location>
        <begin position="53"/>
        <end position="75"/>
    </location>
</feature>
<gene>
    <name evidence="2" type="ORF">BIW11_03274</name>
</gene>
<feature type="transmembrane region" description="Helical" evidence="1">
    <location>
        <begin position="143"/>
        <end position="162"/>
    </location>
</feature>
<comment type="caution">
    <text evidence="2">The sequence shown here is derived from an EMBL/GenBank/DDBJ whole genome shotgun (WGS) entry which is preliminary data.</text>
</comment>
<keyword evidence="3" id="KW-1185">Reference proteome</keyword>
<evidence type="ECO:0000256" key="1">
    <source>
        <dbReference type="SAM" id="Phobius"/>
    </source>
</evidence>